<dbReference type="AlphaFoldDB" id="A0A3D9SL51"/>
<comment type="caution">
    <text evidence="1">The sequence shown here is derived from an EMBL/GenBank/DDBJ whole genome shotgun (WGS) entry which is preliminary data.</text>
</comment>
<evidence type="ECO:0000313" key="1">
    <source>
        <dbReference type="EMBL" id="REE96578.1"/>
    </source>
</evidence>
<gene>
    <name evidence="1" type="ORF">DFJ69_2016</name>
</gene>
<evidence type="ECO:0000313" key="2">
    <source>
        <dbReference type="Proteomes" id="UP000256661"/>
    </source>
</evidence>
<keyword evidence="2" id="KW-1185">Reference proteome</keyword>
<dbReference type="Proteomes" id="UP000256661">
    <property type="component" value="Unassembled WGS sequence"/>
</dbReference>
<organism evidence="1 2">
    <name type="scientific">Thermomonospora umbrina</name>
    <dbReference type="NCBI Taxonomy" id="111806"/>
    <lineage>
        <taxon>Bacteria</taxon>
        <taxon>Bacillati</taxon>
        <taxon>Actinomycetota</taxon>
        <taxon>Actinomycetes</taxon>
        <taxon>Streptosporangiales</taxon>
        <taxon>Thermomonosporaceae</taxon>
        <taxon>Thermomonospora</taxon>
    </lineage>
</organism>
<sequence>MAGQLRSTDLMYQRHRITRRDRSGRCRRDLMLWAWARTRECGRNAPAFQGVAVRHVRRVARQLRPAAYVMYQGHRIAGRHRSRRGRGQHRLGGRCRTGRRWRGGWDDAAVVGLSMR</sequence>
<name>A0A3D9SL51_9ACTN</name>
<protein>
    <submittedName>
        <fullName evidence="1">Uncharacterized protein</fullName>
    </submittedName>
</protein>
<dbReference type="EMBL" id="QTTT01000001">
    <property type="protein sequence ID" value="REE96578.1"/>
    <property type="molecule type" value="Genomic_DNA"/>
</dbReference>
<accession>A0A3D9SL51</accession>
<proteinExistence type="predicted"/>
<reference evidence="1" key="1">
    <citation type="submission" date="2018-08" db="EMBL/GenBank/DDBJ databases">
        <title>Sequencing the genomes of 1000 actinobacteria strains.</title>
        <authorList>
            <person name="Klenk H.-P."/>
        </authorList>
    </citation>
    <scope>NUCLEOTIDE SEQUENCE [LARGE SCALE GENOMIC DNA]</scope>
    <source>
        <strain evidence="1">DSM 43927</strain>
    </source>
</reference>